<evidence type="ECO:0000313" key="1">
    <source>
        <dbReference type="EMBL" id="GBP85904.1"/>
    </source>
</evidence>
<dbReference type="EMBL" id="BGZK01001767">
    <property type="protein sequence ID" value="GBP85904.1"/>
    <property type="molecule type" value="Genomic_DNA"/>
</dbReference>
<organism evidence="1 2">
    <name type="scientific">Eumeta variegata</name>
    <name type="common">Bagworm moth</name>
    <name type="synonym">Eumeta japonica</name>
    <dbReference type="NCBI Taxonomy" id="151549"/>
    <lineage>
        <taxon>Eukaryota</taxon>
        <taxon>Metazoa</taxon>
        <taxon>Ecdysozoa</taxon>
        <taxon>Arthropoda</taxon>
        <taxon>Hexapoda</taxon>
        <taxon>Insecta</taxon>
        <taxon>Pterygota</taxon>
        <taxon>Neoptera</taxon>
        <taxon>Endopterygota</taxon>
        <taxon>Lepidoptera</taxon>
        <taxon>Glossata</taxon>
        <taxon>Ditrysia</taxon>
        <taxon>Tineoidea</taxon>
        <taxon>Psychidae</taxon>
        <taxon>Oiketicinae</taxon>
        <taxon>Eumeta</taxon>
    </lineage>
</organism>
<evidence type="ECO:0000313" key="2">
    <source>
        <dbReference type="Proteomes" id="UP000299102"/>
    </source>
</evidence>
<dbReference type="Proteomes" id="UP000299102">
    <property type="component" value="Unassembled WGS sequence"/>
</dbReference>
<proteinExistence type="predicted"/>
<keyword evidence="2" id="KW-1185">Reference proteome</keyword>
<name>A0A4C1ZFN2_EUMVA</name>
<sequence length="75" mass="8058">MSNNDMNVFEFRQTPSVVFIKRSQASAQSLSAISRVYSRADGGALSGSIRAYTTCAGTSTYVPITITSNNSTLEE</sequence>
<dbReference type="AlphaFoldDB" id="A0A4C1ZFN2"/>
<gene>
    <name evidence="1" type="ORF">EVAR_65239_1</name>
</gene>
<accession>A0A4C1ZFN2</accession>
<comment type="caution">
    <text evidence="1">The sequence shown here is derived from an EMBL/GenBank/DDBJ whole genome shotgun (WGS) entry which is preliminary data.</text>
</comment>
<reference evidence="1 2" key="1">
    <citation type="journal article" date="2019" name="Commun. Biol.">
        <title>The bagworm genome reveals a unique fibroin gene that provides high tensile strength.</title>
        <authorList>
            <person name="Kono N."/>
            <person name="Nakamura H."/>
            <person name="Ohtoshi R."/>
            <person name="Tomita M."/>
            <person name="Numata K."/>
            <person name="Arakawa K."/>
        </authorList>
    </citation>
    <scope>NUCLEOTIDE SEQUENCE [LARGE SCALE GENOMIC DNA]</scope>
</reference>
<protein>
    <submittedName>
        <fullName evidence="1">Uncharacterized protein</fullName>
    </submittedName>
</protein>